<feature type="signal peptide" evidence="1">
    <location>
        <begin position="1"/>
        <end position="26"/>
    </location>
</feature>
<evidence type="ECO:0000256" key="1">
    <source>
        <dbReference type="SAM" id="SignalP"/>
    </source>
</evidence>
<keyword evidence="1" id="KW-0732">Signal</keyword>
<dbReference type="EMBL" id="JAPPUX010000003">
    <property type="protein sequence ID" value="MCY4727220.1"/>
    <property type="molecule type" value="Genomic_DNA"/>
</dbReference>
<comment type="caution">
    <text evidence="2">The sequence shown here is derived from an EMBL/GenBank/DDBJ whole genome shotgun (WGS) entry which is preliminary data.</text>
</comment>
<evidence type="ECO:0000313" key="2">
    <source>
        <dbReference type="EMBL" id="MCY4727220.1"/>
    </source>
</evidence>
<gene>
    <name evidence="2" type="ORF">NYO98_13105</name>
</gene>
<organism evidence="2 3">
    <name type="scientific">Nocardioides pini</name>
    <dbReference type="NCBI Taxonomy" id="2975053"/>
    <lineage>
        <taxon>Bacteria</taxon>
        <taxon>Bacillati</taxon>
        <taxon>Actinomycetota</taxon>
        <taxon>Actinomycetes</taxon>
        <taxon>Propionibacteriales</taxon>
        <taxon>Nocardioidaceae</taxon>
        <taxon>Nocardioides</taxon>
    </lineage>
</organism>
<evidence type="ECO:0008006" key="4">
    <source>
        <dbReference type="Google" id="ProtNLM"/>
    </source>
</evidence>
<dbReference type="Proteomes" id="UP001074726">
    <property type="component" value="Unassembled WGS sequence"/>
</dbReference>
<evidence type="ECO:0000313" key="3">
    <source>
        <dbReference type="Proteomes" id="UP001074726"/>
    </source>
</evidence>
<sequence>MNRIARVACVAAAALALVSPTPIASASPAADPGTRQVAHAAQTYKVVASINTSEAAAGEDTVRITGKVKPRAAGQKVVLQQRPEGSNRWRKSGTAKVTSSGRFVLTDEPSRPGVRFYRVLKPGGDGVKAGTSRELQLDVWGWYSLAIRQVGANSGVLVGAYTQFGAEPYYSSLVQQTAGTPGYVEYTLGRKARSLRGTYALTDDSTTGASGSVTVSVDGTAVVTHPLATGTIVEDYVIDVRNAFRVRFDLVGSATPAGRSAVGDPEVLLLP</sequence>
<keyword evidence="3" id="KW-1185">Reference proteome</keyword>
<feature type="chain" id="PRO_5047019385" description="NPCBM/NEW2 domain-containing protein" evidence="1">
    <location>
        <begin position="27"/>
        <end position="271"/>
    </location>
</feature>
<accession>A0ABT4CE30</accession>
<proteinExistence type="predicted"/>
<dbReference type="RefSeq" id="WP_268112174.1">
    <property type="nucleotide sequence ID" value="NZ_JAPPUX010000003.1"/>
</dbReference>
<protein>
    <recommendedName>
        <fullName evidence="4">NPCBM/NEW2 domain-containing protein</fullName>
    </recommendedName>
</protein>
<reference evidence="2" key="1">
    <citation type="submission" date="2022-08" db="EMBL/GenBank/DDBJ databases">
        <title>Genome sequencing of Nocardioides sp. STR2.</title>
        <authorList>
            <person name="So Y."/>
        </authorList>
    </citation>
    <scope>NUCLEOTIDE SEQUENCE</scope>
    <source>
        <strain evidence="2">STR2</strain>
    </source>
</reference>
<name>A0ABT4CE30_9ACTN</name>